<evidence type="ECO:0000259" key="5">
    <source>
        <dbReference type="Pfam" id="PF17836"/>
    </source>
</evidence>
<accession>A0A3P7NZ67</accession>
<dbReference type="AlphaFoldDB" id="A0A3P7NZ67"/>
<feature type="binding site" evidence="4">
    <location>
        <position position="71"/>
    </location>
    <ligand>
        <name>substrate</name>
    </ligand>
</feature>
<feature type="binding site" evidence="4">
    <location>
        <position position="147"/>
    </location>
    <ligand>
        <name>acetyl-CoA</name>
        <dbReference type="ChEBI" id="CHEBI:57288"/>
    </ligand>
</feature>
<dbReference type="RefSeq" id="WP_125138485.1">
    <property type="nucleotide sequence ID" value="NZ_LR130778.1"/>
</dbReference>
<dbReference type="Gene3D" id="3.40.50.20">
    <property type="match status" value="1"/>
</dbReference>
<feature type="domain" description="PglD N-terminal" evidence="5">
    <location>
        <begin position="4"/>
        <end position="83"/>
    </location>
</feature>
<dbReference type="PANTHER" id="PTHR43300:SF7">
    <property type="entry name" value="UDP-N-ACETYLBACILLOSAMINE N-ACETYLTRANSFERASE"/>
    <property type="match status" value="1"/>
</dbReference>
<dbReference type="KEGG" id="cbar:PATL70BA_2642"/>
<feature type="active site" description="Proton acceptor" evidence="3">
    <location>
        <position position="138"/>
    </location>
</feature>
<dbReference type="PROSITE" id="PS00101">
    <property type="entry name" value="HEXAPEP_TRANSFERASES"/>
    <property type="match status" value="1"/>
</dbReference>
<keyword evidence="2" id="KW-0677">Repeat</keyword>
<dbReference type="PANTHER" id="PTHR43300">
    <property type="entry name" value="ACETYLTRANSFERASE"/>
    <property type="match status" value="1"/>
</dbReference>
<evidence type="ECO:0000313" key="7">
    <source>
        <dbReference type="Proteomes" id="UP000279029"/>
    </source>
</evidence>
<gene>
    <name evidence="6" type="ORF">PATL70BA_2642</name>
</gene>
<dbReference type="SUPFAM" id="SSF51161">
    <property type="entry name" value="Trimeric LpxA-like enzymes"/>
    <property type="match status" value="1"/>
</dbReference>
<dbReference type="InterPro" id="IPR050179">
    <property type="entry name" value="Trans_hexapeptide_repeat"/>
</dbReference>
<name>A0A3P7NZ67_9FIRM</name>
<dbReference type="NCBIfam" id="TIGR03570">
    <property type="entry name" value="NeuD_NnaD"/>
    <property type="match status" value="1"/>
</dbReference>
<dbReference type="OrthoDB" id="9801456at2"/>
<evidence type="ECO:0000256" key="1">
    <source>
        <dbReference type="ARBA" id="ARBA00022679"/>
    </source>
</evidence>
<dbReference type="Pfam" id="PF17836">
    <property type="entry name" value="PglD_N"/>
    <property type="match status" value="1"/>
</dbReference>
<dbReference type="Gene3D" id="2.160.10.10">
    <property type="entry name" value="Hexapeptide repeat proteins"/>
    <property type="match status" value="1"/>
</dbReference>
<dbReference type="EMBL" id="LR130778">
    <property type="protein sequence ID" value="VDN48544.1"/>
    <property type="molecule type" value="Genomic_DNA"/>
</dbReference>
<dbReference type="InterPro" id="IPR011004">
    <property type="entry name" value="Trimer_LpxA-like_sf"/>
</dbReference>
<reference evidence="6 7" key="1">
    <citation type="submission" date="2018-09" db="EMBL/GenBank/DDBJ databases">
        <authorList>
            <person name="Postec A."/>
        </authorList>
    </citation>
    <scope>NUCLEOTIDE SEQUENCE [LARGE SCALE GENOMIC DNA]</scope>
    <source>
        <strain evidence="6">70B-A</strain>
    </source>
</reference>
<proteinExistence type="predicted"/>
<dbReference type="Proteomes" id="UP000279029">
    <property type="component" value="Chromosome"/>
</dbReference>
<organism evidence="6 7">
    <name type="scientific">Petrocella atlantisensis</name>
    <dbReference type="NCBI Taxonomy" id="2173034"/>
    <lineage>
        <taxon>Bacteria</taxon>
        <taxon>Bacillati</taxon>
        <taxon>Bacillota</taxon>
        <taxon>Clostridia</taxon>
        <taxon>Lachnospirales</taxon>
        <taxon>Vallitaleaceae</taxon>
        <taxon>Petrocella</taxon>
    </lineage>
</organism>
<sequence>MCEKILLVGGGGHGKSVLDSLIQLNHYSEIGIVDSKEKIGSYVMGIPVVGHDADLQTLYERGYKNAFVAIGEPMLRMRLFNKLIRIGYLIPNIVDRTSTISTYIEVGKGIYFGKECVVNACAVINDGVIINTKALVEHDGYVGAFAHIAPGAILCGEVSVGKRTLIGAGSIIKQQLKIGSDTVIGMGSVVLKDIEDEKLAYGNPCKEVY</sequence>
<dbReference type="InterPro" id="IPR018357">
    <property type="entry name" value="Hexapep_transf_CS"/>
</dbReference>
<keyword evidence="7" id="KW-1185">Reference proteome</keyword>
<feature type="site" description="Increases basicity of active site His" evidence="3">
    <location>
        <position position="139"/>
    </location>
</feature>
<dbReference type="InterPro" id="IPR041561">
    <property type="entry name" value="PglD_N"/>
</dbReference>
<dbReference type="CDD" id="cd03360">
    <property type="entry name" value="LbH_AT_putative"/>
    <property type="match status" value="1"/>
</dbReference>
<evidence type="ECO:0000313" key="6">
    <source>
        <dbReference type="EMBL" id="VDN48544.1"/>
    </source>
</evidence>
<dbReference type="GO" id="GO:0016740">
    <property type="term" value="F:transferase activity"/>
    <property type="evidence" value="ECO:0007669"/>
    <property type="project" value="UniProtKB-KW"/>
</dbReference>
<evidence type="ECO:0000256" key="4">
    <source>
        <dbReference type="PIRSR" id="PIRSR620019-2"/>
    </source>
</evidence>
<protein>
    <submittedName>
        <fullName evidence="6">Serine acetyltransferase</fullName>
    </submittedName>
</protein>
<evidence type="ECO:0000256" key="3">
    <source>
        <dbReference type="PIRSR" id="PIRSR620019-1"/>
    </source>
</evidence>
<dbReference type="InterPro" id="IPR020019">
    <property type="entry name" value="AcTrfase_PglD-like"/>
</dbReference>
<keyword evidence="1 6" id="KW-0808">Transferase</keyword>
<evidence type="ECO:0000256" key="2">
    <source>
        <dbReference type="ARBA" id="ARBA00022737"/>
    </source>
</evidence>